<dbReference type="PANTHER" id="PTHR31635:SF196">
    <property type="entry name" value="REVERSE TRANSCRIPTASE DOMAIN-CONTAINING PROTEIN-RELATED"/>
    <property type="match status" value="1"/>
</dbReference>
<proteinExistence type="predicted"/>
<name>A0A0P1A7J1_PLAHL</name>
<organism evidence="1 2">
    <name type="scientific">Plasmopara halstedii</name>
    <name type="common">Downy mildew of sunflower</name>
    <dbReference type="NCBI Taxonomy" id="4781"/>
    <lineage>
        <taxon>Eukaryota</taxon>
        <taxon>Sar</taxon>
        <taxon>Stramenopiles</taxon>
        <taxon>Oomycota</taxon>
        <taxon>Peronosporomycetes</taxon>
        <taxon>Peronosporales</taxon>
        <taxon>Peronosporaceae</taxon>
        <taxon>Plasmopara</taxon>
    </lineage>
</organism>
<dbReference type="AlphaFoldDB" id="A0A0P1A7J1"/>
<dbReference type="PANTHER" id="PTHR31635">
    <property type="entry name" value="REVERSE TRANSCRIPTASE DOMAIN-CONTAINING PROTEIN-RELATED"/>
    <property type="match status" value="1"/>
</dbReference>
<dbReference type="GO" id="GO:0003964">
    <property type="term" value="F:RNA-directed DNA polymerase activity"/>
    <property type="evidence" value="ECO:0007669"/>
    <property type="project" value="UniProtKB-KW"/>
</dbReference>
<accession>A0A0P1A7J1</accession>
<dbReference type="GeneID" id="36397252"/>
<keyword evidence="1" id="KW-0808">Transferase</keyword>
<reference evidence="2" key="1">
    <citation type="submission" date="2014-09" db="EMBL/GenBank/DDBJ databases">
        <authorList>
            <person name="Sharma Rahul"/>
            <person name="Thines Marco"/>
        </authorList>
    </citation>
    <scope>NUCLEOTIDE SEQUENCE [LARGE SCALE GENOMIC DNA]</scope>
</reference>
<dbReference type="EMBL" id="CCYD01000178">
    <property type="protein sequence ID" value="CEG36288.1"/>
    <property type="molecule type" value="Genomic_DNA"/>
</dbReference>
<keyword evidence="2" id="KW-1185">Reference proteome</keyword>
<evidence type="ECO:0000313" key="2">
    <source>
        <dbReference type="Proteomes" id="UP000054928"/>
    </source>
</evidence>
<keyword evidence="1" id="KW-0695">RNA-directed DNA polymerase</keyword>
<protein>
    <submittedName>
        <fullName evidence="1">Reverse transcriptase domain</fullName>
    </submittedName>
</protein>
<dbReference type="RefSeq" id="XP_024572657.1">
    <property type="nucleotide sequence ID" value="XM_024719146.1"/>
</dbReference>
<sequence length="67" mass="7525">MVNSGLGGRSDPKKYRPLTLLNNDAKFGPKALAYRLKQVLPKLVGDDQFGFVPGRDIRHAIRYLLDL</sequence>
<dbReference type="Proteomes" id="UP000054928">
    <property type="component" value="Unassembled WGS sequence"/>
</dbReference>
<dbReference type="OrthoDB" id="93167at2759"/>
<keyword evidence="1" id="KW-0548">Nucleotidyltransferase</keyword>
<evidence type="ECO:0000313" key="1">
    <source>
        <dbReference type="EMBL" id="CEG36288.1"/>
    </source>
</evidence>